<name>A0A3E0TQM3_9GAMM</name>
<evidence type="ECO:0000313" key="3">
    <source>
        <dbReference type="Proteomes" id="UP000256478"/>
    </source>
</evidence>
<comment type="caution">
    <text evidence="2">The sequence shown here is derived from an EMBL/GenBank/DDBJ whole genome shotgun (WGS) entry which is preliminary data.</text>
</comment>
<dbReference type="EMBL" id="QUOU01000001">
    <property type="protein sequence ID" value="REL26255.1"/>
    <property type="molecule type" value="Genomic_DNA"/>
</dbReference>
<proteinExistence type="predicted"/>
<protein>
    <recommendedName>
        <fullName evidence="4">DUF1795 domain-containing protein</fullName>
    </recommendedName>
</protein>
<dbReference type="RefSeq" id="WP_116007376.1">
    <property type="nucleotide sequence ID" value="NZ_QUOU01000001.1"/>
</dbReference>
<keyword evidence="1" id="KW-0732">Signal</keyword>
<reference evidence="2 3" key="1">
    <citation type="submission" date="2018-08" db="EMBL/GenBank/DDBJ databases">
        <title>Thalassotalea euphylliae genome.</title>
        <authorList>
            <person name="Summers S."/>
            <person name="Rice S.A."/>
            <person name="Freckelton M.L."/>
            <person name="Nedved B.T."/>
            <person name="Hadfield M.G."/>
        </authorList>
    </citation>
    <scope>NUCLEOTIDE SEQUENCE [LARGE SCALE GENOMIC DNA]</scope>
    <source>
        <strain evidence="2 3">H1</strain>
    </source>
</reference>
<evidence type="ECO:0000256" key="1">
    <source>
        <dbReference type="SAM" id="SignalP"/>
    </source>
</evidence>
<organism evidence="2 3">
    <name type="scientific">Thalassotalea euphylliae</name>
    <dbReference type="NCBI Taxonomy" id="1655234"/>
    <lineage>
        <taxon>Bacteria</taxon>
        <taxon>Pseudomonadati</taxon>
        <taxon>Pseudomonadota</taxon>
        <taxon>Gammaproteobacteria</taxon>
        <taxon>Alteromonadales</taxon>
        <taxon>Colwelliaceae</taxon>
        <taxon>Thalassotalea</taxon>
    </lineage>
</organism>
<sequence length="180" mass="20210">MKAIISLLLAIIPSTASSHDLAEYPKSICTESDLTLKIVDVSYCVPKNTLDKVDFLGLNSHTVTISNGEDELTIGLNPPNIAISNLHKKFNVSVHDFFLGLYRNTLKTEKLALIKQAFDINESNKMKVYKKGNLFAFTITGSNIDYDRVYLNKIGSDIIYQITGEYDDKQLLEILARITY</sequence>
<dbReference type="Proteomes" id="UP000256478">
    <property type="component" value="Unassembled WGS sequence"/>
</dbReference>
<accession>A0A3E0TQM3</accession>
<dbReference type="AlphaFoldDB" id="A0A3E0TQM3"/>
<evidence type="ECO:0008006" key="4">
    <source>
        <dbReference type="Google" id="ProtNLM"/>
    </source>
</evidence>
<feature type="signal peptide" evidence="1">
    <location>
        <begin position="1"/>
        <end position="18"/>
    </location>
</feature>
<gene>
    <name evidence="2" type="ORF">DXX93_06425</name>
</gene>
<evidence type="ECO:0000313" key="2">
    <source>
        <dbReference type="EMBL" id="REL26255.1"/>
    </source>
</evidence>
<feature type="chain" id="PRO_5017544394" description="DUF1795 domain-containing protein" evidence="1">
    <location>
        <begin position="19"/>
        <end position="180"/>
    </location>
</feature>
<dbReference type="OrthoDB" id="6300432at2"/>